<evidence type="ECO:0000313" key="3">
    <source>
        <dbReference type="Proteomes" id="UP000188604"/>
    </source>
</evidence>
<proteinExistence type="predicted"/>
<keyword evidence="1" id="KW-0472">Membrane</keyword>
<dbReference type="RefSeq" id="WP_077807243.1">
    <property type="nucleotide sequence ID" value="NZ_BJXS01000003.1"/>
</dbReference>
<keyword evidence="1" id="KW-1133">Transmembrane helix</keyword>
<dbReference type="Proteomes" id="UP000188604">
    <property type="component" value="Chromosome"/>
</dbReference>
<dbReference type="KEGG" id="nch:A0U93_10040"/>
<feature type="transmembrane region" description="Helical" evidence="1">
    <location>
        <begin position="51"/>
        <end position="72"/>
    </location>
</feature>
<feature type="transmembrane region" description="Helical" evidence="1">
    <location>
        <begin position="79"/>
        <end position="98"/>
    </location>
</feature>
<gene>
    <name evidence="2" type="ORF">A0U93_10040</name>
</gene>
<feature type="transmembrane region" description="Helical" evidence="1">
    <location>
        <begin position="21"/>
        <end position="45"/>
    </location>
</feature>
<dbReference type="STRING" id="320497.A0U93_10040"/>
<name>A0A1U9KR04_9PROT</name>
<reference evidence="2 3" key="1">
    <citation type="submission" date="2016-03" db="EMBL/GenBank/DDBJ databases">
        <title>Acetic acid bacteria sequencing.</title>
        <authorList>
            <person name="Brandt J."/>
            <person name="Jakob F."/>
            <person name="Vogel R.F."/>
        </authorList>
    </citation>
    <scope>NUCLEOTIDE SEQUENCE [LARGE SCALE GENOMIC DNA]</scope>
    <source>
        <strain evidence="2 3">NBRC 101099</strain>
    </source>
</reference>
<dbReference type="OrthoDB" id="7284909at2"/>
<evidence type="ECO:0000256" key="1">
    <source>
        <dbReference type="SAM" id="Phobius"/>
    </source>
</evidence>
<dbReference type="AlphaFoldDB" id="A0A1U9KR04"/>
<organism evidence="2 3">
    <name type="scientific">Neoasaia chiangmaiensis</name>
    <dbReference type="NCBI Taxonomy" id="320497"/>
    <lineage>
        <taxon>Bacteria</taxon>
        <taxon>Pseudomonadati</taxon>
        <taxon>Pseudomonadota</taxon>
        <taxon>Alphaproteobacteria</taxon>
        <taxon>Acetobacterales</taxon>
        <taxon>Acetobacteraceae</taxon>
        <taxon>Neoasaia</taxon>
    </lineage>
</organism>
<accession>A0A1U9KR04</accession>
<sequence length="100" mass="10492">MAIAGKILTVGRDHRDLILRLLVALPGGYSLAGLGGVCLSLWLPLSRADDAMAGILFGLVIWPVVFIVSFGLSSVRRLLAGLAGGLLVLALLTIESGWRP</sequence>
<protein>
    <recommendedName>
        <fullName evidence="4">Iron uptake protein</fullName>
    </recommendedName>
</protein>
<evidence type="ECO:0008006" key="4">
    <source>
        <dbReference type="Google" id="ProtNLM"/>
    </source>
</evidence>
<dbReference type="EMBL" id="CP014691">
    <property type="protein sequence ID" value="AQS88226.1"/>
    <property type="molecule type" value="Genomic_DNA"/>
</dbReference>
<evidence type="ECO:0000313" key="2">
    <source>
        <dbReference type="EMBL" id="AQS88226.1"/>
    </source>
</evidence>
<keyword evidence="3" id="KW-1185">Reference proteome</keyword>
<keyword evidence="1" id="KW-0812">Transmembrane</keyword>